<sequence length="155" mass="16995">MLAFAAFVAAGVFSFLTHDGLSRRIFFLHEDYADLHYTDVDGIAVRAGVLLAGFVLTLAFVSLTGWTRRWLAQAGAASLAIYLLHPLFLYPGRENGYSTAIGEGAWMGLMAVAAVGFAFLASRPIVIRVTRPLMDLNWWMSLVRERRARAKGAAS</sequence>
<dbReference type="EMBL" id="BSUN01000001">
    <property type="protein sequence ID" value="GMA36397.1"/>
    <property type="molecule type" value="Genomic_DNA"/>
</dbReference>
<reference evidence="3" key="1">
    <citation type="journal article" date="2019" name="Int. J. Syst. Evol. Microbiol.">
        <title>The Global Catalogue of Microorganisms (GCM) 10K type strain sequencing project: providing services to taxonomists for standard genome sequencing and annotation.</title>
        <authorList>
            <consortium name="The Broad Institute Genomics Platform"/>
            <consortium name="The Broad Institute Genome Sequencing Center for Infectious Disease"/>
            <person name="Wu L."/>
            <person name="Ma J."/>
        </authorList>
    </citation>
    <scope>NUCLEOTIDE SEQUENCE [LARGE SCALE GENOMIC DNA]</scope>
    <source>
        <strain evidence="3">NBRC 112299</strain>
    </source>
</reference>
<keyword evidence="1" id="KW-0472">Membrane</keyword>
<dbReference type="Proteomes" id="UP001157125">
    <property type="component" value="Unassembled WGS sequence"/>
</dbReference>
<comment type="caution">
    <text evidence="2">The sequence shown here is derived from an EMBL/GenBank/DDBJ whole genome shotgun (WGS) entry which is preliminary data.</text>
</comment>
<protein>
    <recommendedName>
        <fullName evidence="4">Acyltransferase family protein</fullName>
    </recommendedName>
</protein>
<feature type="transmembrane region" description="Helical" evidence="1">
    <location>
        <begin position="70"/>
        <end position="92"/>
    </location>
</feature>
<keyword evidence="3" id="KW-1185">Reference proteome</keyword>
<accession>A0ABQ6II16</accession>
<name>A0ABQ6II16_9MICO</name>
<keyword evidence="1" id="KW-1133">Transmembrane helix</keyword>
<evidence type="ECO:0000256" key="1">
    <source>
        <dbReference type="SAM" id="Phobius"/>
    </source>
</evidence>
<evidence type="ECO:0000313" key="2">
    <source>
        <dbReference type="EMBL" id="GMA36397.1"/>
    </source>
</evidence>
<gene>
    <name evidence="2" type="ORF">GCM10025876_26010</name>
</gene>
<organism evidence="2 3">
    <name type="scientific">Demequina litorisediminis</name>
    <dbReference type="NCBI Taxonomy" id="1849022"/>
    <lineage>
        <taxon>Bacteria</taxon>
        <taxon>Bacillati</taxon>
        <taxon>Actinomycetota</taxon>
        <taxon>Actinomycetes</taxon>
        <taxon>Micrococcales</taxon>
        <taxon>Demequinaceae</taxon>
        <taxon>Demequina</taxon>
    </lineage>
</organism>
<evidence type="ECO:0000313" key="3">
    <source>
        <dbReference type="Proteomes" id="UP001157125"/>
    </source>
</evidence>
<evidence type="ECO:0008006" key="4">
    <source>
        <dbReference type="Google" id="ProtNLM"/>
    </source>
</evidence>
<keyword evidence="1" id="KW-0812">Transmembrane</keyword>
<feature type="transmembrane region" description="Helical" evidence="1">
    <location>
        <begin position="104"/>
        <end position="121"/>
    </location>
</feature>
<proteinExistence type="predicted"/>
<feature type="transmembrane region" description="Helical" evidence="1">
    <location>
        <begin position="43"/>
        <end position="63"/>
    </location>
</feature>